<evidence type="ECO:0000313" key="4">
    <source>
        <dbReference type="Proteomes" id="UP001519309"/>
    </source>
</evidence>
<dbReference type="EMBL" id="CP016279">
    <property type="protein sequence ID" value="ANP53586.1"/>
    <property type="molecule type" value="Genomic_DNA"/>
</dbReference>
<dbReference type="Proteomes" id="UP001519309">
    <property type="component" value="Unassembled WGS sequence"/>
</dbReference>
<dbReference type="OrthoDB" id="233198at2"/>
<proteinExistence type="predicted"/>
<dbReference type="EMBL" id="JAGGLP010000029">
    <property type="protein sequence ID" value="MBP2055391.1"/>
    <property type="molecule type" value="Genomic_DNA"/>
</dbReference>
<dbReference type="Proteomes" id="UP000092659">
    <property type="component" value="Chromosome"/>
</dbReference>
<dbReference type="GO" id="GO:0006400">
    <property type="term" value="P:tRNA modification"/>
    <property type="evidence" value="ECO:0007669"/>
    <property type="project" value="InterPro"/>
</dbReference>
<keyword evidence="1" id="KW-0808">Transferase</keyword>
<organism evidence="1 3">
    <name type="scientific">Streptomyces griseochromogenes</name>
    <dbReference type="NCBI Taxonomy" id="68214"/>
    <lineage>
        <taxon>Bacteria</taxon>
        <taxon>Bacillati</taxon>
        <taxon>Actinomycetota</taxon>
        <taxon>Actinomycetes</taxon>
        <taxon>Kitasatosporales</taxon>
        <taxon>Streptomycetaceae</taxon>
        <taxon>Streptomyces</taxon>
    </lineage>
</organism>
<dbReference type="Gene3D" id="3.20.20.105">
    <property type="entry name" value="Queuine tRNA-ribosyltransferase-like"/>
    <property type="match status" value="1"/>
</dbReference>
<sequence length="418" mass="47786">MKFYFPDSQDQISPGYDFINDEYPYHRVRQRDDLYAHQAVSPAPYDGILVSKAIVDGTVNGAGKYAGKYTTGQRDRLYRDGVSHFFGLPDTMRSLGDCGAFNYIDQEYPPYSIDEVLDFYYKCGFDSGISIDHVIFGYKPDLSEEDADPAWVKRREISLDLAEKFIEAVKSRNKLMPEGKKRLEPVGAAQGWSPDSYADSVSRLQEMGYKRIALGGMVPLKTPEIIACLERIAGVRKDGVEFHLLGITRVDSMERFVKFHVTSFDSTSAFRQAFMDERNNYHTADRSYMAIRVPQVDGNLALKRLILAGVVSQSEAIKAERECLKLLRQYDTDAGVEVQEVMDALRAYQSLLGDEKKLKKVEKYEATLTDRPWKHCPCDLCRKHKIEMVIFRGTERNKRRGFHNMTVLEAKMRKLPLT</sequence>
<reference evidence="2 4" key="2">
    <citation type="submission" date="2021-03" db="EMBL/GenBank/DDBJ databases">
        <title>Genomic Encyclopedia of Type Strains, Phase IV (KMG-IV): sequencing the most valuable type-strain genomes for metagenomic binning, comparative biology and taxonomic classification.</title>
        <authorList>
            <person name="Goeker M."/>
        </authorList>
    </citation>
    <scope>NUCLEOTIDE SEQUENCE [LARGE SCALE GENOMIC DNA]</scope>
    <source>
        <strain evidence="2 4">DSM 40499</strain>
    </source>
</reference>
<evidence type="ECO:0000313" key="2">
    <source>
        <dbReference type="EMBL" id="MBP2055391.1"/>
    </source>
</evidence>
<dbReference type="KEGG" id="sgs:AVL59_32195"/>
<dbReference type="InterPro" id="IPR053537">
    <property type="entry name" value="DNA-guanine_TGase"/>
</dbReference>
<dbReference type="GO" id="GO:0016740">
    <property type="term" value="F:transferase activity"/>
    <property type="evidence" value="ECO:0007669"/>
    <property type="project" value="UniProtKB-KW"/>
</dbReference>
<gene>
    <name evidence="1" type="ORF">AVL59_32195</name>
    <name evidence="2" type="ORF">J2Z21_008405</name>
</gene>
<dbReference type="SUPFAM" id="SSF51713">
    <property type="entry name" value="tRNA-guanine transglycosylase"/>
    <property type="match status" value="1"/>
</dbReference>
<reference evidence="1 3" key="1">
    <citation type="submission" date="2016-06" db="EMBL/GenBank/DDBJ databases">
        <title>Complete genome sequence of Streptomyces griseochromogenes ATCC 14511, the Blasticidin S producer.</title>
        <authorList>
            <person name="Wu L."/>
        </authorList>
    </citation>
    <scope>NUCLEOTIDE SEQUENCE [LARGE SCALE GENOMIC DNA]</scope>
    <source>
        <strain evidence="1 3">ATCC 14511</strain>
    </source>
</reference>
<accession>A0A1B1B436</accession>
<evidence type="ECO:0000313" key="3">
    <source>
        <dbReference type="Proteomes" id="UP000092659"/>
    </source>
</evidence>
<evidence type="ECO:0000313" key="1">
    <source>
        <dbReference type="EMBL" id="ANP53586.1"/>
    </source>
</evidence>
<name>A0A1B1B436_9ACTN</name>
<dbReference type="STRING" id="68214.AVL59_32195"/>
<dbReference type="InterPro" id="IPR036511">
    <property type="entry name" value="TGT-like_sf"/>
</dbReference>
<dbReference type="NCBIfam" id="NF041059">
    <property type="entry name" value="DpdA"/>
    <property type="match status" value="1"/>
</dbReference>
<protein>
    <submittedName>
        <fullName evidence="1">Queuine/other tRNA-ribosyltransferase</fullName>
    </submittedName>
</protein>
<dbReference type="AlphaFoldDB" id="A0A1B1B436"/>
<dbReference type="RefSeq" id="WP_067311618.1">
    <property type="nucleotide sequence ID" value="NZ_CP016279.1"/>
</dbReference>
<keyword evidence="4" id="KW-1185">Reference proteome</keyword>